<reference evidence="4 5" key="1">
    <citation type="submission" date="2021-07" db="EMBL/GenBank/DDBJ databases">
        <title>A novel Jannaschia species isolated from marine dinoflagellate Ceratoperidinium margalefii.</title>
        <authorList>
            <person name="Jiang Y."/>
            <person name="Li Z."/>
        </authorList>
    </citation>
    <scope>NUCLEOTIDE SEQUENCE [LARGE SCALE GENOMIC DNA]</scope>
    <source>
        <strain evidence="4 5">J12C1-MA-4</strain>
    </source>
</reference>
<dbReference type="KEGG" id="gce:KYE46_03355"/>
<dbReference type="GO" id="GO:0042597">
    <property type="term" value="C:periplasmic space"/>
    <property type="evidence" value="ECO:0007669"/>
    <property type="project" value="UniProtKB-SubCell"/>
</dbReference>
<evidence type="ECO:0000256" key="2">
    <source>
        <dbReference type="ARBA" id="ARBA00008520"/>
    </source>
</evidence>
<dbReference type="InterPro" id="IPR050490">
    <property type="entry name" value="Bact_solute-bd_prot1"/>
</dbReference>
<evidence type="ECO:0000313" key="4">
    <source>
        <dbReference type="EMBL" id="QXT40302.1"/>
    </source>
</evidence>
<comment type="subcellular location">
    <subcellularLocation>
        <location evidence="1">Periplasm</location>
    </subcellularLocation>
</comment>
<evidence type="ECO:0000313" key="5">
    <source>
        <dbReference type="Proteomes" id="UP000825009"/>
    </source>
</evidence>
<accession>A0A8F6TWM6</accession>
<protein>
    <submittedName>
        <fullName evidence="4">Extracellular solute-binding protein</fullName>
    </submittedName>
</protein>
<comment type="similarity">
    <text evidence="2">Belongs to the bacterial solute-binding protein 1 family.</text>
</comment>
<gene>
    <name evidence="4" type="ORF">KYE46_03355</name>
</gene>
<name>A0A8F6TWM6_9RHOB</name>
<organism evidence="4 5">
    <name type="scientific">Gymnodinialimonas ceratoperidinii</name>
    <dbReference type="NCBI Taxonomy" id="2856823"/>
    <lineage>
        <taxon>Bacteria</taxon>
        <taxon>Pseudomonadati</taxon>
        <taxon>Pseudomonadota</taxon>
        <taxon>Alphaproteobacteria</taxon>
        <taxon>Rhodobacterales</taxon>
        <taxon>Paracoccaceae</taxon>
        <taxon>Gymnodinialimonas</taxon>
    </lineage>
</organism>
<dbReference type="InterPro" id="IPR006059">
    <property type="entry name" value="SBP"/>
</dbReference>
<feature type="signal peptide" evidence="3">
    <location>
        <begin position="1"/>
        <end position="24"/>
    </location>
</feature>
<proteinExistence type="inferred from homology"/>
<evidence type="ECO:0000256" key="1">
    <source>
        <dbReference type="ARBA" id="ARBA00004418"/>
    </source>
</evidence>
<dbReference type="RefSeq" id="WP_219003445.1">
    <property type="nucleotide sequence ID" value="NZ_CP079194.1"/>
</dbReference>
<keyword evidence="5" id="KW-1185">Reference proteome</keyword>
<dbReference type="PANTHER" id="PTHR43649:SF12">
    <property type="entry name" value="DIACETYLCHITOBIOSE BINDING PROTEIN DASA"/>
    <property type="match status" value="1"/>
</dbReference>
<dbReference type="PANTHER" id="PTHR43649">
    <property type="entry name" value="ARABINOSE-BINDING PROTEIN-RELATED"/>
    <property type="match status" value="1"/>
</dbReference>
<evidence type="ECO:0000256" key="3">
    <source>
        <dbReference type="SAM" id="SignalP"/>
    </source>
</evidence>
<dbReference type="AlphaFoldDB" id="A0A8F6TWM6"/>
<sequence>MTKLHTLRLTCAATALLAAGSASADEISFLCYQNGNECEVLSAIAADYEAETGHTVAMEVVGYEIIRDQLENQLQTDAAPDVARVTNLGGLNQYYLDLTPYVDADYMEAAYGSVLPWYRAPGGEDQGIYGWPTELTVTGPYINVTMFDDAGVDIPGDGATWEEWMEALGEVQETLGMDAVFAMDRTAHRWAGPAFSYGAAFFDDDGVPILVDEGFADYARTFVEWHERGLMPADGWPAGTGTAYRNASPLFLSGSVAMLMSGSWNIGNFSENITDFEWRAVPAPCGPGGCGAMPGGAGVVAFSSTDVPEAAAGLIAHFATEENAARYAAETSSITAHSGLQASGVDYGDADPAVAQALSTFAASIGTAAETTPQAFTFQGYAQNFVIYGVVPDYITQVITGESTLEEALDAIDADVAAQIAE</sequence>
<dbReference type="EMBL" id="CP079194">
    <property type="protein sequence ID" value="QXT40302.1"/>
    <property type="molecule type" value="Genomic_DNA"/>
</dbReference>
<dbReference type="Proteomes" id="UP000825009">
    <property type="component" value="Chromosome"/>
</dbReference>
<dbReference type="Pfam" id="PF13416">
    <property type="entry name" value="SBP_bac_8"/>
    <property type="match status" value="1"/>
</dbReference>
<keyword evidence="3" id="KW-0732">Signal</keyword>
<feature type="chain" id="PRO_5034985865" evidence="3">
    <location>
        <begin position="25"/>
        <end position="422"/>
    </location>
</feature>